<reference evidence="1" key="1">
    <citation type="submission" date="2014-08" db="EMBL/GenBank/DDBJ databases">
        <title>Comparative genomics of the Paenibacillus odorifer group.</title>
        <authorList>
            <person name="den Bakker H.C."/>
            <person name="Tsai Y.-C.Y.-C."/>
            <person name="Martin N."/>
            <person name="Korlach J."/>
            <person name="Wiedmann M."/>
        </authorList>
    </citation>
    <scope>NUCLEOTIDE SEQUENCE [LARGE SCALE GENOMIC DNA]</scope>
    <source>
        <strain evidence="1">DSM 13188</strain>
    </source>
</reference>
<accession>A0A089L5X7</accession>
<evidence type="ECO:0000313" key="1">
    <source>
        <dbReference type="EMBL" id="AIQ56197.1"/>
    </source>
</evidence>
<dbReference type="HOGENOM" id="CLU_2772024_0_0_9"/>
<dbReference type="RefSeq" id="WP_042210539.1">
    <property type="nucleotide sequence ID" value="NZ_CP009285.1"/>
</dbReference>
<proteinExistence type="predicted"/>
<dbReference type="EMBL" id="CP009285">
    <property type="protein sequence ID" value="AIQ56197.1"/>
    <property type="molecule type" value="Genomic_DNA"/>
</dbReference>
<gene>
    <name evidence="1" type="ORF">PBOR_03930</name>
</gene>
<organism evidence="1 2">
    <name type="scientific">Paenibacillus borealis</name>
    <dbReference type="NCBI Taxonomy" id="160799"/>
    <lineage>
        <taxon>Bacteria</taxon>
        <taxon>Bacillati</taxon>
        <taxon>Bacillota</taxon>
        <taxon>Bacilli</taxon>
        <taxon>Bacillales</taxon>
        <taxon>Paenibacillaceae</taxon>
        <taxon>Paenibacillus</taxon>
    </lineage>
</organism>
<keyword evidence="2" id="KW-1185">Reference proteome</keyword>
<dbReference type="KEGG" id="pbd:PBOR_03930"/>
<dbReference type="Proteomes" id="UP000029518">
    <property type="component" value="Chromosome"/>
</dbReference>
<sequence>MSMSNNLGVNISVAVNVLRQTYKNLNLLFSEMDMIAEEMGFVPLSTRFLRWKSDNYEDGWLLNNFIKIYQLDGASAGNDKILCM</sequence>
<dbReference type="OrthoDB" id="1907638at2"/>
<protein>
    <submittedName>
        <fullName evidence="1">Uncharacterized protein</fullName>
    </submittedName>
</protein>
<evidence type="ECO:0000313" key="2">
    <source>
        <dbReference type="Proteomes" id="UP000029518"/>
    </source>
</evidence>
<dbReference type="AlphaFoldDB" id="A0A089L5X7"/>
<name>A0A089L5X7_PAEBO</name>